<protein>
    <recommendedName>
        <fullName evidence="2">Pyrroline-5-carboxylate reductase</fullName>
        <shortName evidence="2">P5C reductase</shortName>
        <shortName evidence="2">P5CR</shortName>
        <ecNumber evidence="2">1.5.1.2</ecNumber>
    </recommendedName>
    <alternativeName>
        <fullName evidence="2">PCA reductase</fullName>
    </alternativeName>
</protein>
<evidence type="ECO:0000256" key="1">
    <source>
        <dbReference type="ARBA" id="ARBA00005525"/>
    </source>
</evidence>
<comment type="similarity">
    <text evidence="1 2">Belongs to the pyrroline-5-carboxylate reductase family.</text>
</comment>
<dbReference type="InterPro" id="IPR029036">
    <property type="entry name" value="P5CR_dimer"/>
</dbReference>
<dbReference type="InterPro" id="IPR036291">
    <property type="entry name" value="NAD(P)-bd_dom_sf"/>
</dbReference>
<accession>A0A1F7VAR2</accession>
<name>A0A1F7VAR2_9BACT</name>
<dbReference type="InterPro" id="IPR053790">
    <property type="entry name" value="P5CR-like_CS"/>
</dbReference>
<dbReference type="PANTHER" id="PTHR11645">
    <property type="entry name" value="PYRROLINE-5-CARBOXYLATE REDUCTASE"/>
    <property type="match status" value="1"/>
</dbReference>
<evidence type="ECO:0000256" key="3">
    <source>
        <dbReference type="PIRSR" id="PIRSR000193-1"/>
    </source>
</evidence>
<dbReference type="SUPFAM" id="SSF48179">
    <property type="entry name" value="6-phosphogluconate dehydrogenase C-terminal domain-like"/>
    <property type="match status" value="1"/>
</dbReference>
<keyword evidence="2 3" id="KW-0521">NADP</keyword>
<keyword evidence="2" id="KW-0641">Proline biosynthesis</keyword>
<comment type="caution">
    <text evidence="6">The sequence shown here is derived from an EMBL/GenBank/DDBJ whole genome shotgun (WGS) entry which is preliminary data.</text>
</comment>
<evidence type="ECO:0000256" key="2">
    <source>
        <dbReference type="HAMAP-Rule" id="MF_01925"/>
    </source>
</evidence>
<dbReference type="PROSITE" id="PS00521">
    <property type="entry name" value="P5CR"/>
    <property type="match status" value="1"/>
</dbReference>
<sequence>MTSKNKIGFIGFGRMGSILGGAFVESGCAHPREIVVFDKHSGQRREFRRYDLVGSAQEVVERASVVFVCVRPLDVREVARSVKIEKDTIIVSIAAGVSPAFLRRWFGKNIIRVIPSYTQKALAGVLLYCYRKDFSRQKVARIVKLLQFIGEPIAVPERWLEIATDLSSCSPAFWAYLASAFTNEAVRLGLPRGTAQSITAQALLGSAKILVGGEKFENVIDHVATPGGITREGIEVLEEEFPHTVKEIFRVTGKKYALLRKRIERL</sequence>
<dbReference type="EC" id="1.5.1.2" evidence="2"/>
<dbReference type="EMBL" id="MGER01000075">
    <property type="protein sequence ID" value="OGL87561.1"/>
    <property type="molecule type" value="Genomic_DNA"/>
</dbReference>
<keyword evidence="2" id="KW-0560">Oxidoreductase</keyword>
<evidence type="ECO:0000259" key="4">
    <source>
        <dbReference type="Pfam" id="PF03807"/>
    </source>
</evidence>
<feature type="domain" description="Pyrroline-5-carboxylate reductase dimerisation" evidence="5">
    <location>
        <begin position="157"/>
        <end position="254"/>
    </location>
</feature>
<evidence type="ECO:0000259" key="5">
    <source>
        <dbReference type="Pfam" id="PF14748"/>
    </source>
</evidence>
<dbReference type="GO" id="GO:0004735">
    <property type="term" value="F:pyrroline-5-carboxylate reductase activity"/>
    <property type="evidence" value="ECO:0007669"/>
    <property type="project" value="UniProtKB-UniRule"/>
</dbReference>
<dbReference type="InterPro" id="IPR028939">
    <property type="entry name" value="P5C_Rdtase_cat_N"/>
</dbReference>
<evidence type="ECO:0000313" key="7">
    <source>
        <dbReference type="Proteomes" id="UP000178264"/>
    </source>
</evidence>
<dbReference type="AlphaFoldDB" id="A0A1F7VAR2"/>
<comment type="function">
    <text evidence="2">Catalyzes the reduction of 1-pyrroline-5-carboxylate (PCA) to L-proline.</text>
</comment>
<comment type="catalytic activity">
    <reaction evidence="2">
        <text>L-proline + NADP(+) = (S)-1-pyrroline-5-carboxylate + NADPH + 2 H(+)</text>
        <dbReference type="Rhea" id="RHEA:14109"/>
        <dbReference type="ChEBI" id="CHEBI:15378"/>
        <dbReference type="ChEBI" id="CHEBI:17388"/>
        <dbReference type="ChEBI" id="CHEBI:57783"/>
        <dbReference type="ChEBI" id="CHEBI:58349"/>
        <dbReference type="ChEBI" id="CHEBI:60039"/>
        <dbReference type="EC" id="1.5.1.2"/>
    </reaction>
</comment>
<comment type="catalytic activity">
    <reaction evidence="2">
        <text>L-proline + NAD(+) = (S)-1-pyrroline-5-carboxylate + NADH + 2 H(+)</text>
        <dbReference type="Rhea" id="RHEA:14105"/>
        <dbReference type="ChEBI" id="CHEBI:15378"/>
        <dbReference type="ChEBI" id="CHEBI:17388"/>
        <dbReference type="ChEBI" id="CHEBI:57540"/>
        <dbReference type="ChEBI" id="CHEBI:57945"/>
        <dbReference type="ChEBI" id="CHEBI:60039"/>
        <dbReference type="EC" id="1.5.1.2"/>
    </reaction>
</comment>
<comment type="subcellular location">
    <subcellularLocation>
        <location evidence="2">Cytoplasm</location>
    </subcellularLocation>
</comment>
<dbReference type="Gene3D" id="3.40.50.720">
    <property type="entry name" value="NAD(P)-binding Rossmann-like Domain"/>
    <property type="match status" value="1"/>
</dbReference>
<feature type="binding site" evidence="3">
    <location>
        <begin position="10"/>
        <end position="15"/>
    </location>
    <ligand>
        <name>NADP(+)</name>
        <dbReference type="ChEBI" id="CHEBI:58349"/>
    </ligand>
</feature>
<dbReference type="Pfam" id="PF03807">
    <property type="entry name" value="F420_oxidored"/>
    <property type="match status" value="1"/>
</dbReference>
<dbReference type="PIRSF" id="PIRSF000193">
    <property type="entry name" value="Pyrrol-5-carb_rd"/>
    <property type="match status" value="1"/>
</dbReference>
<feature type="domain" description="Pyrroline-5-carboxylate reductase catalytic N-terminal" evidence="4">
    <location>
        <begin position="6"/>
        <end position="96"/>
    </location>
</feature>
<dbReference type="GO" id="GO:0005737">
    <property type="term" value="C:cytoplasm"/>
    <property type="evidence" value="ECO:0007669"/>
    <property type="project" value="UniProtKB-SubCell"/>
</dbReference>
<organism evidence="6 7">
    <name type="scientific">Candidatus Uhrbacteria bacterium RIFCSPLOWO2_02_FULL_49_11</name>
    <dbReference type="NCBI Taxonomy" id="1802409"/>
    <lineage>
        <taxon>Bacteria</taxon>
        <taxon>Candidatus Uhriibacteriota</taxon>
    </lineage>
</organism>
<dbReference type="HAMAP" id="MF_01925">
    <property type="entry name" value="P5C_reductase"/>
    <property type="match status" value="1"/>
</dbReference>
<reference evidence="6 7" key="1">
    <citation type="journal article" date="2016" name="Nat. Commun.">
        <title>Thousands of microbial genomes shed light on interconnected biogeochemical processes in an aquifer system.</title>
        <authorList>
            <person name="Anantharaman K."/>
            <person name="Brown C.T."/>
            <person name="Hug L.A."/>
            <person name="Sharon I."/>
            <person name="Castelle C.J."/>
            <person name="Probst A.J."/>
            <person name="Thomas B.C."/>
            <person name="Singh A."/>
            <person name="Wilkins M.J."/>
            <person name="Karaoz U."/>
            <person name="Brodie E.L."/>
            <person name="Williams K.H."/>
            <person name="Hubbard S.S."/>
            <person name="Banfield J.F."/>
        </authorList>
    </citation>
    <scope>NUCLEOTIDE SEQUENCE [LARGE SCALE GENOMIC DNA]</scope>
</reference>
<keyword evidence="2" id="KW-0963">Cytoplasm</keyword>
<dbReference type="UniPathway" id="UPA00098">
    <property type="reaction ID" value="UER00361"/>
</dbReference>
<keyword evidence="2" id="KW-0028">Amino-acid biosynthesis</keyword>
<dbReference type="PANTHER" id="PTHR11645:SF53">
    <property type="entry name" value="PYRROLINE-5-CARBOXYLATE REDUCTASE 3"/>
    <property type="match status" value="1"/>
</dbReference>
<dbReference type="GO" id="GO:0055129">
    <property type="term" value="P:L-proline biosynthetic process"/>
    <property type="evidence" value="ECO:0007669"/>
    <property type="project" value="UniProtKB-UniRule"/>
</dbReference>
<dbReference type="Proteomes" id="UP000178264">
    <property type="component" value="Unassembled WGS sequence"/>
</dbReference>
<dbReference type="InterPro" id="IPR008927">
    <property type="entry name" value="6-PGluconate_DH-like_C_sf"/>
</dbReference>
<dbReference type="InterPro" id="IPR000304">
    <property type="entry name" value="Pyrroline-COOH_reductase"/>
</dbReference>
<dbReference type="SUPFAM" id="SSF51735">
    <property type="entry name" value="NAD(P)-binding Rossmann-fold domains"/>
    <property type="match status" value="1"/>
</dbReference>
<proteinExistence type="inferred from homology"/>
<dbReference type="Gene3D" id="1.10.3730.10">
    <property type="entry name" value="ProC C-terminal domain-like"/>
    <property type="match status" value="1"/>
</dbReference>
<evidence type="ECO:0000313" key="6">
    <source>
        <dbReference type="EMBL" id="OGL87561.1"/>
    </source>
</evidence>
<dbReference type="Pfam" id="PF14748">
    <property type="entry name" value="P5CR_dimer"/>
    <property type="match status" value="1"/>
</dbReference>
<gene>
    <name evidence="2" type="primary">proC</name>
    <name evidence="6" type="ORF">A3I42_01930</name>
</gene>
<comment type="pathway">
    <text evidence="2">Amino-acid biosynthesis; L-proline biosynthesis; L-proline from L-glutamate 5-semialdehyde: step 1/1.</text>
</comment>